<dbReference type="PANTHER" id="PTHR34961:SF1">
    <property type="entry name" value="ROOT MERISTEM GROWTH FACTOR 10"/>
    <property type="match status" value="1"/>
</dbReference>
<reference evidence="4" key="1">
    <citation type="submission" date="2025-08" db="UniProtKB">
        <authorList>
            <consortium name="RefSeq"/>
        </authorList>
    </citation>
    <scope>IDENTIFICATION</scope>
    <source>
        <strain evidence="4">OHB3-1</strain>
    </source>
</reference>
<dbReference type="KEGG" id="mcha:111016228"/>
<dbReference type="InterPro" id="IPR053313">
    <property type="entry name" value="RGF"/>
</dbReference>
<gene>
    <name evidence="4" type="primary">LOC111016228</name>
</gene>
<feature type="signal peptide" evidence="2">
    <location>
        <begin position="1"/>
        <end position="28"/>
    </location>
</feature>
<dbReference type="GeneID" id="111016228"/>
<keyword evidence="2" id="KW-0732">Signal</keyword>
<dbReference type="AlphaFoldDB" id="A0A6J1CZK4"/>
<sequence length="145" mass="17036">MSSPLLMHNKMSISFYLILLLLFISFQACHPKSLRFADNKSKTKLQALVEGRLARMVLISWEKAATENMKLSSSKAGEEQRETFRSKRSNKYKKRKKQMKRSVEDFKKVSWRLPHHHDLSKKLKHNNGVFDSDYEHARTHPPSHN</sequence>
<feature type="chain" id="PRO_5026978676" evidence="2">
    <location>
        <begin position="29"/>
        <end position="145"/>
    </location>
</feature>
<evidence type="ECO:0000256" key="2">
    <source>
        <dbReference type="SAM" id="SignalP"/>
    </source>
</evidence>
<protein>
    <submittedName>
        <fullName evidence="4">Uncharacterized protein LOC111016228</fullName>
    </submittedName>
</protein>
<evidence type="ECO:0000256" key="1">
    <source>
        <dbReference type="SAM" id="MobiDB-lite"/>
    </source>
</evidence>
<proteinExistence type="predicted"/>
<evidence type="ECO:0000313" key="3">
    <source>
        <dbReference type="Proteomes" id="UP000504603"/>
    </source>
</evidence>
<keyword evidence="3" id="KW-1185">Reference proteome</keyword>
<feature type="compositionally biased region" description="Basic residues" evidence="1">
    <location>
        <begin position="86"/>
        <end position="100"/>
    </location>
</feature>
<dbReference type="OrthoDB" id="10621475at2759"/>
<organism evidence="3 4">
    <name type="scientific">Momordica charantia</name>
    <name type="common">Bitter gourd</name>
    <name type="synonym">Balsam pear</name>
    <dbReference type="NCBI Taxonomy" id="3673"/>
    <lineage>
        <taxon>Eukaryota</taxon>
        <taxon>Viridiplantae</taxon>
        <taxon>Streptophyta</taxon>
        <taxon>Embryophyta</taxon>
        <taxon>Tracheophyta</taxon>
        <taxon>Spermatophyta</taxon>
        <taxon>Magnoliopsida</taxon>
        <taxon>eudicotyledons</taxon>
        <taxon>Gunneridae</taxon>
        <taxon>Pentapetalae</taxon>
        <taxon>rosids</taxon>
        <taxon>fabids</taxon>
        <taxon>Cucurbitales</taxon>
        <taxon>Cucurbitaceae</taxon>
        <taxon>Momordiceae</taxon>
        <taxon>Momordica</taxon>
    </lineage>
</organism>
<name>A0A6J1CZK4_MOMCH</name>
<accession>A0A6J1CZK4</accession>
<dbReference type="Proteomes" id="UP000504603">
    <property type="component" value="Unplaced"/>
</dbReference>
<feature type="region of interest" description="Disordered" evidence="1">
    <location>
        <begin position="117"/>
        <end position="145"/>
    </location>
</feature>
<dbReference type="PANTHER" id="PTHR34961">
    <property type="entry name" value="TRANSMEMBRANE PROTEIN"/>
    <property type="match status" value="1"/>
</dbReference>
<evidence type="ECO:0000313" key="4">
    <source>
        <dbReference type="RefSeq" id="XP_022147230.1"/>
    </source>
</evidence>
<feature type="region of interest" description="Disordered" evidence="1">
    <location>
        <begin position="70"/>
        <end position="103"/>
    </location>
</feature>
<dbReference type="RefSeq" id="XP_022147230.1">
    <property type="nucleotide sequence ID" value="XM_022291538.1"/>
</dbReference>
<feature type="compositionally biased region" description="Basic and acidic residues" evidence="1">
    <location>
        <begin position="76"/>
        <end position="85"/>
    </location>
</feature>